<dbReference type="InterPro" id="IPR004827">
    <property type="entry name" value="bZIP"/>
</dbReference>
<keyword evidence="3" id="KW-0804">Transcription</keyword>
<dbReference type="InterPro" id="IPR004826">
    <property type="entry name" value="bZIP_Maf"/>
</dbReference>
<dbReference type="PANTHER" id="PTHR10129:SF35">
    <property type="entry name" value="NEURAL RETINA-SPECIFIC LEUCINE ZIPPER PROTEIN"/>
    <property type="match status" value="1"/>
</dbReference>
<evidence type="ECO:0000313" key="7">
    <source>
        <dbReference type="Ensembl" id="ENSPMEP00000025801.1"/>
    </source>
</evidence>
<reference evidence="7" key="1">
    <citation type="submission" date="2025-08" db="UniProtKB">
        <authorList>
            <consortium name="Ensembl"/>
        </authorList>
    </citation>
    <scope>IDENTIFICATION</scope>
</reference>
<dbReference type="Ensembl" id="ENSPMET00000004179.1">
    <property type="protein sequence ID" value="ENSPMEP00000025801.1"/>
    <property type="gene ID" value="ENSPMEG00000009034.1"/>
</dbReference>
<dbReference type="InterPro" id="IPR046347">
    <property type="entry name" value="bZIP_sf"/>
</dbReference>
<feature type="region of interest" description="Disordered" evidence="5">
    <location>
        <begin position="31"/>
        <end position="103"/>
    </location>
</feature>
<dbReference type="SMART" id="SM00338">
    <property type="entry name" value="BRLZ"/>
    <property type="match status" value="1"/>
</dbReference>
<dbReference type="SUPFAM" id="SSF47454">
    <property type="entry name" value="A DNA-binding domain in eukaryotic transcription factors"/>
    <property type="match status" value="1"/>
</dbReference>
<dbReference type="Proteomes" id="UP000261480">
    <property type="component" value="Unplaced"/>
</dbReference>
<keyword evidence="2" id="KW-0238">DNA-binding</keyword>
<dbReference type="AlphaFoldDB" id="A0A3B3YEL6"/>
<evidence type="ECO:0000256" key="1">
    <source>
        <dbReference type="ARBA" id="ARBA00023015"/>
    </source>
</evidence>
<dbReference type="CDD" id="cd14718">
    <property type="entry name" value="bZIP_Maf_large"/>
    <property type="match status" value="1"/>
</dbReference>
<feature type="coiled-coil region" evidence="4">
    <location>
        <begin position="347"/>
        <end position="381"/>
    </location>
</feature>
<dbReference type="SUPFAM" id="SSF57959">
    <property type="entry name" value="Leucine zipper domain"/>
    <property type="match status" value="1"/>
</dbReference>
<dbReference type="Gene3D" id="1.20.5.170">
    <property type="match status" value="1"/>
</dbReference>
<dbReference type="PROSITE" id="PS50217">
    <property type="entry name" value="BZIP"/>
    <property type="match status" value="1"/>
</dbReference>
<dbReference type="FunFam" id="1.20.5.170:FF:000016">
    <property type="entry name" value="MAF bZIP transcription factor"/>
    <property type="match status" value="1"/>
</dbReference>
<feature type="compositionally biased region" description="Low complexity" evidence="5">
    <location>
        <begin position="61"/>
        <end position="74"/>
    </location>
</feature>
<dbReference type="GO" id="GO:0000981">
    <property type="term" value="F:DNA-binding transcription factor activity, RNA polymerase II-specific"/>
    <property type="evidence" value="ECO:0007669"/>
    <property type="project" value="TreeGrafter"/>
</dbReference>
<evidence type="ECO:0000256" key="5">
    <source>
        <dbReference type="SAM" id="MobiDB-lite"/>
    </source>
</evidence>
<evidence type="ECO:0000256" key="2">
    <source>
        <dbReference type="ARBA" id="ARBA00023125"/>
    </source>
</evidence>
<dbReference type="InterPro" id="IPR008917">
    <property type="entry name" value="TF_DNA-bd_sf"/>
</dbReference>
<sequence>MSSPSLPMPSLPPSPLAMEYLNDFDLLKFEVKSDTPPLPPPCSYPKSGLPHDPSSSPYTSNPPHDSSLSSSPYNSLPPSPTLSDAHPPPSGSSSISSSSSSISFPLSISNSFTSGISSGSQGNVESSPAHGGSQGPTPASLEDLIWLAALQQQFGGEVTGPATLLGALGGVPERGDRERGPGNGFLGCEDAVEALLNSAAAAVSSQFPGLSQSSNSNLGDSSSDSGGDISCTKAADMCHRPLVFLSSAPPTLPNGAPASVPYPQPLSPQGRLHHHQHHHHHPHHPMHPCGVNERFSDEQLVSLSVRELNRHLRGVSKDEVVRLKQKRRTLKNRGYAQSCRYKRLQHRHALESEKHLLTQQLEQLQCELTRVLRERDAYKARYEKLLSTNPGAGGEAAPQTRTSNPPSPPPDYFL</sequence>
<dbReference type="GO" id="GO:0000978">
    <property type="term" value="F:RNA polymerase II cis-regulatory region sequence-specific DNA binding"/>
    <property type="evidence" value="ECO:0007669"/>
    <property type="project" value="TreeGrafter"/>
</dbReference>
<organism evidence="7 8">
    <name type="scientific">Poecilia mexicana</name>
    <dbReference type="NCBI Taxonomy" id="48701"/>
    <lineage>
        <taxon>Eukaryota</taxon>
        <taxon>Metazoa</taxon>
        <taxon>Chordata</taxon>
        <taxon>Craniata</taxon>
        <taxon>Vertebrata</taxon>
        <taxon>Euteleostomi</taxon>
        <taxon>Actinopterygii</taxon>
        <taxon>Neopterygii</taxon>
        <taxon>Teleostei</taxon>
        <taxon>Neoteleostei</taxon>
        <taxon>Acanthomorphata</taxon>
        <taxon>Ovalentaria</taxon>
        <taxon>Atherinomorphae</taxon>
        <taxon>Cyprinodontiformes</taxon>
        <taxon>Poeciliidae</taxon>
        <taxon>Poeciliinae</taxon>
        <taxon>Poecilia</taxon>
    </lineage>
</organism>
<feature type="region of interest" description="Disordered" evidence="5">
    <location>
        <begin position="385"/>
        <end position="414"/>
    </location>
</feature>
<keyword evidence="4" id="KW-0175">Coiled coil</keyword>
<dbReference type="STRING" id="48701.ENSPMEP00000025801"/>
<dbReference type="InterPro" id="IPR024874">
    <property type="entry name" value="Transcription_factor_Maf_fam"/>
</dbReference>
<dbReference type="GO" id="GO:0005634">
    <property type="term" value="C:nucleus"/>
    <property type="evidence" value="ECO:0007669"/>
    <property type="project" value="TreeGrafter"/>
</dbReference>
<feature type="compositionally biased region" description="Pro residues" evidence="5">
    <location>
        <begin position="75"/>
        <end position="90"/>
    </location>
</feature>
<evidence type="ECO:0000313" key="8">
    <source>
        <dbReference type="Proteomes" id="UP000261480"/>
    </source>
</evidence>
<dbReference type="Pfam" id="PF03131">
    <property type="entry name" value="bZIP_Maf"/>
    <property type="match status" value="1"/>
</dbReference>
<feature type="compositionally biased region" description="Pro residues" evidence="5">
    <location>
        <begin position="405"/>
        <end position="414"/>
    </location>
</feature>
<feature type="region of interest" description="Disordered" evidence="5">
    <location>
        <begin position="207"/>
        <end position="227"/>
    </location>
</feature>
<proteinExistence type="predicted"/>
<feature type="region of interest" description="Disordered" evidence="5">
    <location>
        <begin position="254"/>
        <end position="286"/>
    </location>
</feature>
<keyword evidence="1" id="KW-0805">Transcription regulation</keyword>
<feature type="region of interest" description="Disordered" evidence="5">
    <location>
        <begin position="115"/>
        <end position="138"/>
    </location>
</feature>
<feature type="domain" description="BZIP" evidence="6">
    <location>
        <begin position="322"/>
        <end position="385"/>
    </location>
</feature>
<feature type="compositionally biased region" description="Basic residues" evidence="5">
    <location>
        <begin position="271"/>
        <end position="286"/>
    </location>
</feature>
<reference evidence="7" key="2">
    <citation type="submission" date="2025-09" db="UniProtKB">
        <authorList>
            <consortium name="Ensembl"/>
        </authorList>
    </citation>
    <scope>IDENTIFICATION</scope>
</reference>
<keyword evidence="8" id="KW-1185">Reference proteome</keyword>
<evidence type="ECO:0000259" key="6">
    <source>
        <dbReference type="PROSITE" id="PS50217"/>
    </source>
</evidence>
<protein>
    <recommendedName>
        <fullName evidence="6">BZIP domain-containing protein</fullName>
    </recommendedName>
</protein>
<dbReference type="PANTHER" id="PTHR10129">
    <property type="entry name" value="TRANSCRIPTION FACTOR MAF"/>
    <property type="match status" value="1"/>
</dbReference>
<accession>A0A3B3YEL6</accession>
<evidence type="ECO:0000256" key="3">
    <source>
        <dbReference type="ARBA" id="ARBA00023163"/>
    </source>
</evidence>
<name>A0A3B3YEL6_9TELE</name>
<evidence type="ECO:0000256" key="4">
    <source>
        <dbReference type="SAM" id="Coils"/>
    </source>
</evidence>
<feature type="compositionally biased region" description="Low complexity" evidence="5">
    <location>
        <begin position="91"/>
        <end position="103"/>
    </location>
</feature>